<comment type="caution">
    <text evidence="1">The sequence shown here is derived from an EMBL/GenBank/DDBJ whole genome shotgun (WGS) entry which is preliminary data.</text>
</comment>
<sequence length="35" mass="4074">MGVTKNINNYKVKKNTDKSGVLRRWGVKTKIYVHP</sequence>
<dbReference type="EMBL" id="JAAIUW010000005">
    <property type="protein sequence ID" value="KAF7831757.1"/>
    <property type="molecule type" value="Genomic_DNA"/>
</dbReference>
<name>A0A834WR74_9FABA</name>
<keyword evidence="2" id="KW-1185">Reference proteome</keyword>
<accession>A0A834WR74</accession>
<dbReference type="AlphaFoldDB" id="A0A834WR74"/>
<evidence type="ECO:0000313" key="2">
    <source>
        <dbReference type="Proteomes" id="UP000634136"/>
    </source>
</evidence>
<proteinExistence type="predicted"/>
<organism evidence="1 2">
    <name type="scientific">Senna tora</name>
    <dbReference type="NCBI Taxonomy" id="362788"/>
    <lineage>
        <taxon>Eukaryota</taxon>
        <taxon>Viridiplantae</taxon>
        <taxon>Streptophyta</taxon>
        <taxon>Embryophyta</taxon>
        <taxon>Tracheophyta</taxon>
        <taxon>Spermatophyta</taxon>
        <taxon>Magnoliopsida</taxon>
        <taxon>eudicotyledons</taxon>
        <taxon>Gunneridae</taxon>
        <taxon>Pentapetalae</taxon>
        <taxon>rosids</taxon>
        <taxon>fabids</taxon>
        <taxon>Fabales</taxon>
        <taxon>Fabaceae</taxon>
        <taxon>Caesalpinioideae</taxon>
        <taxon>Cassia clade</taxon>
        <taxon>Senna</taxon>
    </lineage>
</organism>
<dbReference type="Proteomes" id="UP000634136">
    <property type="component" value="Unassembled WGS sequence"/>
</dbReference>
<gene>
    <name evidence="1" type="ORF">G2W53_014090</name>
</gene>
<reference evidence="1" key="1">
    <citation type="submission" date="2020-09" db="EMBL/GenBank/DDBJ databases">
        <title>Genome-Enabled Discovery of Anthraquinone Biosynthesis in Senna tora.</title>
        <authorList>
            <person name="Kang S.-H."/>
            <person name="Pandey R.P."/>
            <person name="Lee C.-M."/>
            <person name="Sim J.-S."/>
            <person name="Jeong J.-T."/>
            <person name="Choi B.-S."/>
            <person name="Jung M."/>
            <person name="Ginzburg D."/>
            <person name="Zhao K."/>
            <person name="Won S.Y."/>
            <person name="Oh T.-J."/>
            <person name="Yu Y."/>
            <person name="Kim N.-H."/>
            <person name="Lee O.R."/>
            <person name="Lee T.-H."/>
            <person name="Bashyal P."/>
            <person name="Kim T.-S."/>
            <person name="Lee W.-H."/>
            <person name="Kawkins C."/>
            <person name="Kim C.-K."/>
            <person name="Kim J.S."/>
            <person name="Ahn B.O."/>
            <person name="Rhee S.Y."/>
            <person name="Sohng J.K."/>
        </authorList>
    </citation>
    <scope>NUCLEOTIDE SEQUENCE</scope>
    <source>
        <tissue evidence="1">Leaf</tissue>
    </source>
</reference>
<protein>
    <submittedName>
        <fullName evidence="1">Uncharacterized protein</fullName>
    </submittedName>
</protein>
<evidence type="ECO:0000313" key="1">
    <source>
        <dbReference type="EMBL" id="KAF7831757.1"/>
    </source>
</evidence>